<evidence type="ECO:0000313" key="4">
    <source>
        <dbReference type="EnsemblMetazoa" id="KAF7496330.1"/>
    </source>
</evidence>
<reference evidence="5" key="1">
    <citation type="journal article" date="2020" name="PLoS Negl. Trop. Dis.">
        <title>High-quality nuclear genome for Sarcoptes scabiei-A critical resource for a neglected parasite.</title>
        <authorList>
            <person name="Korhonen P.K."/>
            <person name="Gasser R.B."/>
            <person name="Ma G."/>
            <person name="Wang T."/>
            <person name="Stroehlein A.J."/>
            <person name="Young N.D."/>
            <person name="Ang C.S."/>
            <person name="Fernando D.D."/>
            <person name="Lu H.C."/>
            <person name="Taylor S."/>
            <person name="Reynolds S.L."/>
            <person name="Mofiz E."/>
            <person name="Najaraj S.H."/>
            <person name="Gowda H."/>
            <person name="Madugundu A."/>
            <person name="Renuse S."/>
            <person name="Holt D."/>
            <person name="Pandey A."/>
            <person name="Papenfuss A.T."/>
            <person name="Fischer K."/>
        </authorList>
    </citation>
    <scope>NUCLEOTIDE SEQUENCE [LARGE SCALE GENOMIC DNA]</scope>
</reference>
<dbReference type="InterPro" id="IPR002656">
    <property type="entry name" value="Acyl_transf_3_dom"/>
</dbReference>
<dbReference type="PANTHER" id="PTHR11161">
    <property type="entry name" value="O-ACYLTRANSFERASE"/>
    <property type="match status" value="1"/>
</dbReference>
<dbReference type="SUPFAM" id="SSF51735">
    <property type="entry name" value="NAD(P)-binding Rossmann-fold domains"/>
    <property type="match status" value="1"/>
</dbReference>
<evidence type="ECO:0000313" key="5">
    <source>
        <dbReference type="Proteomes" id="UP000070412"/>
    </source>
</evidence>
<protein>
    <submittedName>
        <fullName evidence="3">D-beta-hydroxybutyrate dehydrogenase, mitochondrial</fullName>
    </submittedName>
</protein>
<keyword evidence="1" id="KW-0812">Transmembrane</keyword>
<keyword evidence="1" id="KW-1133">Transmembrane helix</keyword>
<dbReference type="Pfam" id="PF20146">
    <property type="entry name" value="NRF"/>
    <property type="match status" value="1"/>
</dbReference>
<feature type="transmembrane region" description="Helical" evidence="1">
    <location>
        <begin position="352"/>
        <end position="373"/>
    </location>
</feature>
<feature type="domain" description="Nose resistant-to-fluoxetine protein N-terminal" evidence="2">
    <location>
        <begin position="66"/>
        <end position="211"/>
    </location>
</feature>
<reference evidence="3" key="2">
    <citation type="submission" date="2020-01" db="EMBL/GenBank/DDBJ databases">
        <authorList>
            <person name="Korhonen P.K.K."/>
            <person name="Guangxu M.G."/>
            <person name="Wang T.W."/>
            <person name="Stroehlein A.J.S."/>
            <person name="Young N.D."/>
            <person name="Ang C.-S.A."/>
            <person name="Fernando D.W.F."/>
            <person name="Lu H.L."/>
            <person name="Taylor S.T."/>
            <person name="Ehtesham M.E.M."/>
            <person name="Najaraj S.H.N."/>
            <person name="Harsha G.H.G."/>
            <person name="Madugundu A.M."/>
            <person name="Renuse S.R."/>
            <person name="Holt D.H."/>
            <person name="Pandey A.P."/>
            <person name="Papenfuss A.P."/>
            <person name="Gasser R.B.G."/>
            <person name="Fischer K.F."/>
        </authorList>
    </citation>
    <scope>NUCLEOTIDE SEQUENCE</scope>
    <source>
        <strain evidence="3">SSS_KF_BRIS2020</strain>
    </source>
</reference>
<accession>A0A834RFN1</accession>
<dbReference type="Gene3D" id="3.40.50.720">
    <property type="entry name" value="NAD(P)-binding Rossmann-like Domain"/>
    <property type="match status" value="1"/>
</dbReference>
<dbReference type="OrthoDB" id="6411378at2759"/>
<keyword evidence="5" id="KW-1185">Reference proteome</keyword>
<dbReference type="Pfam" id="PF00106">
    <property type="entry name" value="adh_short"/>
    <property type="match status" value="1"/>
</dbReference>
<feature type="transmembrane region" description="Helical" evidence="1">
    <location>
        <begin position="567"/>
        <end position="589"/>
    </location>
</feature>
<dbReference type="AlphaFoldDB" id="A0A834RFN1"/>
<dbReference type="EnsemblMetazoa" id="SSS_7642s_mrna">
    <property type="protein sequence ID" value="KAF7496330.1"/>
    <property type="gene ID" value="SSS_7642"/>
</dbReference>
<reference evidence="4" key="3">
    <citation type="submission" date="2022-06" db="UniProtKB">
        <authorList>
            <consortium name="EnsemblMetazoa"/>
        </authorList>
    </citation>
    <scope>IDENTIFICATION</scope>
</reference>
<dbReference type="GO" id="GO:0016747">
    <property type="term" value="F:acyltransferase activity, transferring groups other than amino-acyl groups"/>
    <property type="evidence" value="ECO:0007669"/>
    <property type="project" value="InterPro"/>
</dbReference>
<feature type="transmembrane region" description="Helical" evidence="1">
    <location>
        <begin position="498"/>
        <end position="516"/>
    </location>
</feature>
<feature type="transmembrane region" description="Helical" evidence="1">
    <location>
        <begin position="447"/>
        <end position="468"/>
    </location>
</feature>
<name>A0A834RFN1_SARSC</name>
<feature type="transmembrane region" description="Helical" evidence="1">
    <location>
        <begin position="634"/>
        <end position="656"/>
    </location>
</feature>
<dbReference type="Pfam" id="PF01757">
    <property type="entry name" value="Acyl_transf_3"/>
    <property type="match status" value="1"/>
</dbReference>
<feature type="transmembrane region" description="Helical" evidence="1">
    <location>
        <begin position="528"/>
        <end position="547"/>
    </location>
</feature>
<feature type="transmembrane region" description="Helical" evidence="1">
    <location>
        <begin position="220"/>
        <end position="245"/>
    </location>
</feature>
<feature type="transmembrane region" description="Helical" evidence="1">
    <location>
        <begin position="663"/>
        <end position="682"/>
    </location>
</feature>
<dbReference type="InterPro" id="IPR052728">
    <property type="entry name" value="O2_lipid_transport_reg"/>
</dbReference>
<dbReference type="InterPro" id="IPR006621">
    <property type="entry name" value="Nose-resist-to-fluoxetine_N"/>
</dbReference>
<gene>
    <name evidence="3" type="ORF">SSS_7642</name>
</gene>
<sequence>MNLSLGRNLARIFLYLIAIEINAVICDQTALKFINNFDKIFGIGQKLSKEYVMPYFRKLSTSIELSDRCRKTLNSMLEHPEQEWSSLMINSNGRLINSGFLSGTITDYGDFDQCIAIDHRDISGTRIHGQYCLMSLRLPIASSDVEIDFNGTRYENSWASKRFDKIRHRFFHRIVSALCFPSQCRSDEIQSLARKVFETFDLVVDLEACQTKQTEVNWNFAQILSISILTVCMLTVIIGTCYANCFKTSNTYANMFATSFDLIANTQTLLSIKEPQSNELASIHGIRFLLIMWVITCHTTNFAPLGLYDQPMIAARFADRIDIVREFWTQFVISALKNQSIFLKSVPYWKYVLLRWLRFAPPLLGMFCFQFLWPSIRSGPLMHWDYIRYGHQPCYQSWWANFLFLSNWLPLTKQCGSHTWFLSADFQINLIAYFFILAYIKDFRKGFILNLIALIISMIAPSLINWYYGIPLVHILEPDIQKLNHSFNMIEFNTYNHFAAYLAGFLVAASLTRTSYRNHFTEKTRTFCWWIAIVLILILPFSTYPFIQMEKIPSSFLSLIYTGIKRGLWIVAISWIIYGTCSGCDESLITKFLSAKIFQPFSRLTFSIYLTQSLVVWFFAYQSRQLHTISHFDTIFRIGGVTLYSILLAYSLYILFEAPAVNLSYVLLIYFAWNLAFFLYSFDFVPKKYLGTKNRAILITGCDSGFGLGVAEALYARGFYIFATCLDTESLGAKKLKNLNDERILITQLNVTDDASVKKAKKEVEDYLVRHKDVSLWALVNNAGVMSLCEIEFGNLDHIYKQIEINCMGLIRTTRSFLPLIRHNHFGRGRIINIASQAGRFAMPGFSAYCFSKAMVISFNDCLRREMHKWNIEVVSIEPHLYRTNLVNLQRLQKEFDLFWNETDESIQNDYGRSYYEGFQRTMIYSLETARKDIERVINAIKEAVILSKVQPYYRIANKHELIRLWFWEMIAPIWLIDLLMRKLLTDCNGTPAMLTNRVKSKSN</sequence>
<keyword evidence="1" id="KW-0472">Membrane</keyword>
<proteinExistence type="predicted"/>
<dbReference type="InterPro" id="IPR036291">
    <property type="entry name" value="NAD(P)-bd_dom_sf"/>
</dbReference>
<dbReference type="PRINTS" id="PR00080">
    <property type="entry name" value="SDRFAMILY"/>
</dbReference>
<dbReference type="InterPro" id="IPR002347">
    <property type="entry name" value="SDR_fam"/>
</dbReference>
<evidence type="ECO:0000313" key="3">
    <source>
        <dbReference type="EMBL" id="KAF7496330.1"/>
    </source>
</evidence>
<dbReference type="Proteomes" id="UP000070412">
    <property type="component" value="Unassembled WGS sequence"/>
</dbReference>
<dbReference type="PANTHER" id="PTHR11161:SF0">
    <property type="entry name" value="O-ACYLTRANSFERASE LIKE PROTEIN"/>
    <property type="match status" value="1"/>
</dbReference>
<dbReference type="SMART" id="SM00703">
    <property type="entry name" value="NRF"/>
    <property type="match status" value="1"/>
</dbReference>
<feature type="transmembrane region" description="Helical" evidence="1">
    <location>
        <begin position="420"/>
        <end position="440"/>
    </location>
</feature>
<feature type="transmembrane region" description="Helical" evidence="1">
    <location>
        <begin position="12"/>
        <end position="31"/>
    </location>
</feature>
<evidence type="ECO:0000256" key="1">
    <source>
        <dbReference type="SAM" id="Phobius"/>
    </source>
</evidence>
<dbReference type="EMBL" id="WVUK01000012">
    <property type="protein sequence ID" value="KAF7496330.1"/>
    <property type="molecule type" value="Genomic_DNA"/>
</dbReference>
<organism evidence="3">
    <name type="scientific">Sarcoptes scabiei</name>
    <name type="common">Itch mite</name>
    <name type="synonym">Acarus scabiei</name>
    <dbReference type="NCBI Taxonomy" id="52283"/>
    <lineage>
        <taxon>Eukaryota</taxon>
        <taxon>Metazoa</taxon>
        <taxon>Ecdysozoa</taxon>
        <taxon>Arthropoda</taxon>
        <taxon>Chelicerata</taxon>
        <taxon>Arachnida</taxon>
        <taxon>Acari</taxon>
        <taxon>Acariformes</taxon>
        <taxon>Sarcoptiformes</taxon>
        <taxon>Astigmata</taxon>
        <taxon>Psoroptidia</taxon>
        <taxon>Sarcoptoidea</taxon>
        <taxon>Sarcoptidae</taxon>
        <taxon>Sarcoptinae</taxon>
        <taxon>Sarcoptes</taxon>
    </lineage>
</organism>
<feature type="transmembrane region" description="Helical" evidence="1">
    <location>
        <begin position="601"/>
        <end position="622"/>
    </location>
</feature>
<evidence type="ECO:0000259" key="2">
    <source>
        <dbReference type="SMART" id="SM00703"/>
    </source>
</evidence>
<dbReference type="PRINTS" id="PR00081">
    <property type="entry name" value="GDHRDH"/>
</dbReference>